<dbReference type="EMBL" id="UOFF01000001">
    <property type="protein sequence ID" value="VAW52599.1"/>
    <property type="molecule type" value="Genomic_DNA"/>
</dbReference>
<organism evidence="1">
    <name type="scientific">hydrothermal vent metagenome</name>
    <dbReference type="NCBI Taxonomy" id="652676"/>
    <lineage>
        <taxon>unclassified sequences</taxon>
        <taxon>metagenomes</taxon>
        <taxon>ecological metagenomes</taxon>
    </lineage>
</organism>
<evidence type="ECO:0000313" key="1">
    <source>
        <dbReference type="EMBL" id="VAW52599.1"/>
    </source>
</evidence>
<reference evidence="1" key="1">
    <citation type="submission" date="2018-06" db="EMBL/GenBank/DDBJ databases">
        <authorList>
            <person name="Zhirakovskaya E."/>
        </authorList>
    </citation>
    <scope>NUCLEOTIDE SEQUENCE</scope>
</reference>
<name>A0A3B0WTV4_9ZZZZ</name>
<accession>A0A3B0WTV4</accession>
<protein>
    <submittedName>
        <fullName evidence="1">Uncharacterized protein</fullName>
    </submittedName>
</protein>
<dbReference type="AlphaFoldDB" id="A0A3B0WTV4"/>
<gene>
    <name evidence="1" type="ORF">MNBD_GAMMA07-2053</name>
</gene>
<sequence>MTITFYLTFLITTLFTTHDVTFMQSLALNNQPIFILENENMESHNRQSRINSLKQEARDCIDKARCADLHFHIAELYLNHDAPSKEILKRAEYHLNKVKSDSEHAKQAMLLRNILRGWINEIKQKTILEKHLKNTKDVDLKTVQSK</sequence>
<proteinExistence type="predicted"/>